<dbReference type="STRING" id="34508.A0A4U5PBD1"/>
<gene>
    <name evidence="1" type="ORF">L596_008080</name>
</gene>
<reference evidence="1 2" key="2">
    <citation type="journal article" date="2019" name="G3 (Bethesda)">
        <title>Hybrid Assembly of the Genome of the Entomopathogenic Nematode Steinernema carpocapsae Identifies the X-Chromosome.</title>
        <authorList>
            <person name="Serra L."/>
            <person name="Macchietto M."/>
            <person name="Macias-Munoz A."/>
            <person name="McGill C.J."/>
            <person name="Rodriguez I.M."/>
            <person name="Rodriguez B."/>
            <person name="Murad R."/>
            <person name="Mortazavi A."/>
        </authorList>
    </citation>
    <scope>NUCLEOTIDE SEQUENCE [LARGE SCALE GENOMIC DNA]</scope>
    <source>
        <strain evidence="1 2">ALL</strain>
    </source>
</reference>
<proteinExistence type="predicted"/>
<sequence length="153" mass="17611">MKTLKGVPESREVDLRSALVDFYEANYSANTMTCCLVHNASLEEMEKIVGKMDFHKISRNLQRRVWGEHPFDLRQTVITFAVGDYQKDSNGTRRRWFTCAAAQKTSLDHVFKDFWKNCTTLAKQNRIVCGIRRSKFSAGKSHTFVHVQFGADT</sequence>
<evidence type="ECO:0000313" key="1">
    <source>
        <dbReference type="EMBL" id="TKR93667.1"/>
    </source>
</evidence>
<keyword evidence="2" id="KW-1185">Reference proteome</keyword>
<organism evidence="1 2">
    <name type="scientific">Steinernema carpocapsae</name>
    <name type="common">Entomopathogenic nematode</name>
    <dbReference type="NCBI Taxonomy" id="34508"/>
    <lineage>
        <taxon>Eukaryota</taxon>
        <taxon>Metazoa</taxon>
        <taxon>Ecdysozoa</taxon>
        <taxon>Nematoda</taxon>
        <taxon>Chromadorea</taxon>
        <taxon>Rhabditida</taxon>
        <taxon>Tylenchina</taxon>
        <taxon>Panagrolaimomorpha</taxon>
        <taxon>Strongyloidoidea</taxon>
        <taxon>Steinernematidae</taxon>
        <taxon>Steinernema</taxon>
    </lineage>
</organism>
<accession>A0A4U5PBD1</accession>
<dbReference type="Proteomes" id="UP000298663">
    <property type="component" value="Unassembled WGS sequence"/>
</dbReference>
<dbReference type="Gene3D" id="3.30.830.10">
    <property type="entry name" value="Metalloenzyme, LuxS/M16 peptidase-like"/>
    <property type="match status" value="1"/>
</dbReference>
<reference evidence="1 2" key="1">
    <citation type="journal article" date="2015" name="Genome Biol.">
        <title>Comparative genomics of Steinernema reveals deeply conserved gene regulatory networks.</title>
        <authorList>
            <person name="Dillman A.R."/>
            <person name="Macchietto M."/>
            <person name="Porter C.F."/>
            <person name="Rogers A."/>
            <person name="Williams B."/>
            <person name="Antoshechkin I."/>
            <person name="Lee M.M."/>
            <person name="Goodwin Z."/>
            <person name="Lu X."/>
            <person name="Lewis E.E."/>
            <person name="Goodrich-Blair H."/>
            <person name="Stock S.P."/>
            <person name="Adams B.J."/>
            <person name="Sternberg P.W."/>
            <person name="Mortazavi A."/>
        </authorList>
    </citation>
    <scope>NUCLEOTIDE SEQUENCE [LARGE SCALE GENOMIC DNA]</scope>
    <source>
        <strain evidence="1 2">ALL</strain>
    </source>
</reference>
<comment type="caution">
    <text evidence="1">The sequence shown here is derived from an EMBL/GenBank/DDBJ whole genome shotgun (WGS) entry which is preliminary data.</text>
</comment>
<name>A0A4U5PBD1_STECR</name>
<dbReference type="AlphaFoldDB" id="A0A4U5PBD1"/>
<dbReference type="EMBL" id="AZBU02000002">
    <property type="protein sequence ID" value="TKR93667.1"/>
    <property type="molecule type" value="Genomic_DNA"/>
</dbReference>
<evidence type="ECO:0000313" key="2">
    <source>
        <dbReference type="Proteomes" id="UP000298663"/>
    </source>
</evidence>
<protein>
    <submittedName>
        <fullName evidence="1">Uncharacterized protein</fullName>
    </submittedName>
</protein>